<name>A0A9Q0T4Y1_9ROSI</name>
<proteinExistence type="predicted"/>
<dbReference type="EMBL" id="JAPFFM010000016">
    <property type="protein sequence ID" value="KAJ6701524.1"/>
    <property type="molecule type" value="Genomic_DNA"/>
</dbReference>
<reference evidence="1" key="1">
    <citation type="submission" date="2022-11" db="EMBL/GenBank/DDBJ databases">
        <authorList>
            <person name="Hyden B.L."/>
            <person name="Feng K."/>
            <person name="Yates T."/>
            <person name="Jawdy S."/>
            <person name="Smart L.B."/>
            <person name="Muchero W."/>
        </authorList>
    </citation>
    <scope>NUCLEOTIDE SEQUENCE</scope>
    <source>
        <tissue evidence="1">Shoot tip</tissue>
    </source>
</reference>
<sequence length="81" mass="8902">MFFAESDSFSSISFVLSSWRDSFRRLSSMILTYTSPSFTLHINCLIKLPLTFGSATAMAVRVTTGSAQQLGGSQPKDRTSQ</sequence>
<comment type="caution">
    <text evidence="1">The sequence shown here is derived from an EMBL/GenBank/DDBJ whole genome shotgun (WGS) entry which is preliminary data.</text>
</comment>
<accession>A0A9Q0T4Y1</accession>
<reference evidence="1" key="2">
    <citation type="journal article" date="2023" name="Int. J. Mol. Sci.">
        <title>De Novo Assembly and Annotation of 11 Diverse Shrub Willow (Salix) Genomes Reveals Novel Gene Organization in Sex-Linked Regions.</title>
        <authorList>
            <person name="Hyden B."/>
            <person name="Feng K."/>
            <person name="Yates T.B."/>
            <person name="Jawdy S."/>
            <person name="Cereghino C."/>
            <person name="Smart L.B."/>
            <person name="Muchero W."/>
        </authorList>
    </citation>
    <scope>NUCLEOTIDE SEQUENCE</scope>
    <source>
        <tissue evidence="1">Shoot tip</tissue>
    </source>
</reference>
<gene>
    <name evidence="1" type="ORF">OIU74_012822</name>
</gene>
<organism evidence="1 2">
    <name type="scientific">Salix koriyanagi</name>
    <dbReference type="NCBI Taxonomy" id="2511006"/>
    <lineage>
        <taxon>Eukaryota</taxon>
        <taxon>Viridiplantae</taxon>
        <taxon>Streptophyta</taxon>
        <taxon>Embryophyta</taxon>
        <taxon>Tracheophyta</taxon>
        <taxon>Spermatophyta</taxon>
        <taxon>Magnoliopsida</taxon>
        <taxon>eudicotyledons</taxon>
        <taxon>Gunneridae</taxon>
        <taxon>Pentapetalae</taxon>
        <taxon>rosids</taxon>
        <taxon>fabids</taxon>
        <taxon>Malpighiales</taxon>
        <taxon>Salicaceae</taxon>
        <taxon>Saliceae</taxon>
        <taxon>Salix</taxon>
    </lineage>
</organism>
<dbReference type="AlphaFoldDB" id="A0A9Q0T4Y1"/>
<evidence type="ECO:0000313" key="1">
    <source>
        <dbReference type="EMBL" id="KAJ6701524.1"/>
    </source>
</evidence>
<keyword evidence="2" id="KW-1185">Reference proteome</keyword>
<evidence type="ECO:0000313" key="2">
    <source>
        <dbReference type="Proteomes" id="UP001151752"/>
    </source>
</evidence>
<dbReference type="Proteomes" id="UP001151752">
    <property type="component" value="Chromosome 1"/>
</dbReference>
<protein>
    <submittedName>
        <fullName evidence="1">Uncharacterized protein</fullName>
    </submittedName>
</protein>